<gene>
    <name evidence="14" type="ORF">Z169_13483</name>
</gene>
<evidence type="ECO:0000256" key="1">
    <source>
        <dbReference type="ARBA" id="ARBA00005216"/>
    </source>
</evidence>
<evidence type="ECO:0000256" key="11">
    <source>
        <dbReference type="RuleBase" id="RU003719"/>
    </source>
</evidence>
<sequence>ARRLQAVGRAGPGVDNVDVEAATRKGVLVMNTPTGNSLSAAELTCGMILCLARQIPQAAASMKEGKWDRKKYMGMELNGKTLGVLGLGRIGREVATRMQAFGMKTIGYDPIITPEASATFGVEQLPLEQIWPRCDFITVHTPLLPSTMGLLNDSTFAKCRRGVQVVNCARGGIVDEGALLRALRSGQCGGAALDVFTQEPPKDRDLVNHPNVICCPHLGASTQEAQSRCGKEIAMQIVDMATGKGLAGTVNGQALSKAFAPQTKPWITLARALGTVLRTVGKQAQGSVQVCTLGEPGRLRPMPGHGDPDGWAAHRGAWGPTGLGGWEEEGVRSRVSPAHGDMASEPDGSGGLLQVALQGTPHRATGTVQGCTPVLRELNGATFKQPAPLAGPVLIYRAKASEPSVLPTLAGLLGKVGVQLQSYHSSGTVAGEQWSVVGLSAPLSDLGELKPRVMEVFQLHL</sequence>
<proteinExistence type="inferred from homology"/>
<keyword evidence="6" id="KW-0597">Phosphoprotein</keyword>
<feature type="non-terminal residue" evidence="14">
    <location>
        <position position="461"/>
    </location>
</feature>
<keyword evidence="8 11" id="KW-0560">Oxidoreductase</keyword>
<name>A0A091JNN3_EGRGA</name>
<evidence type="ECO:0000256" key="6">
    <source>
        <dbReference type="ARBA" id="ARBA00022553"/>
    </source>
</evidence>
<dbReference type="PANTHER" id="PTHR42938">
    <property type="entry name" value="FORMATE DEHYDROGENASE 1"/>
    <property type="match status" value="1"/>
</dbReference>
<evidence type="ECO:0000259" key="12">
    <source>
        <dbReference type="Pfam" id="PF00389"/>
    </source>
</evidence>
<dbReference type="InterPro" id="IPR029753">
    <property type="entry name" value="D-isomer_DH_CS"/>
</dbReference>
<evidence type="ECO:0000256" key="9">
    <source>
        <dbReference type="ARBA" id="ARBA00023027"/>
    </source>
</evidence>
<dbReference type="FunFam" id="3.40.50.720:FF:000616">
    <property type="entry name" value="D-3-phosphoglycerate dehydrogenase 2 chloroplastic"/>
    <property type="match status" value="1"/>
</dbReference>
<dbReference type="GO" id="GO:0004617">
    <property type="term" value="F:phosphoglycerate dehydrogenase activity"/>
    <property type="evidence" value="ECO:0007669"/>
    <property type="project" value="UniProtKB-EC"/>
</dbReference>
<dbReference type="AlphaFoldDB" id="A0A091JNN3"/>
<reference evidence="14 15" key="1">
    <citation type="submission" date="2014-04" db="EMBL/GenBank/DDBJ databases">
        <title>Genome evolution of avian class.</title>
        <authorList>
            <person name="Zhang G."/>
            <person name="Li C."/>
        </authorList>
    </citation>
    <scope>NUCLEOTIDE SEQUENCE [LARGE SCALE GENOMIC DNA]</scope>
    <source>
        <strain evidence="14">BGI_Z169</strain>
    </source>
</reference>
<dbReference type="SUPFAM" id="SSF51735">
    <property type="entry name" value="NAD(P)-binding Rossmann-fold domains"/>
    <property type="match status" value="1"/>
</dbReference>
<dbReference type="STRING" id="188379.A0A091JNN3"/>
<feature type="domain" description="D-isomer specific 2-hydroxyacid dehydrogenase NAD-binding" evidence="13">
    <location>
        <begin position="46"/>
        <end position="219"/>
    </location>
</feature>
<keyword evidence="7" id="KW-0007">Acetylation</keyword>
<feature type="non-terminal residue" evidence="14">
    <location>
        <position position="1"/>
    </location>
</feature>
<dbReference type="Pfam" id="PF02826">
    <property type="entry name" value="2-Hacid_dh_C"/>
    <property type="match status" value="1"/>
</dbReference>
<dbReference type="CDD" id="cd12173">
    <property type="entry name" value="PGDH_4"/>
    <property type="match status" value="1"/>
</dbReference>
<evidence type="ECO:0000256" key="3">
    <source>
        <dbReference type="ARBA" id="ARBA00011881"/>
    </source>
</evidence>
<dbReference type="GO" id="GO:0051287">
    <property type="term" value="F:NAD binding"/>
    <property type="evidence" value="ECO:0007669"/>
    <property type="project" value="InterPro"/>
</dbReference>
<dbReference type="InterPro" id="IPR006139">
    <property type="entry name" value="D-isomer_2_OHA_DH_cat_dom"/>
</dbReference>
<dbReference type="InterPro" id="IPR036291">
    <property type="entry name" value="NAD(P)-bd_dom_sf"/>
</dbReference>
<keyword evidence="15" id="KW-1185">Reference proteome</keyword>
<dbReference type="EMBL" id="KK502178">
    <property type="protein sequence ID" value="KFP21365.1"/>
    <property type="molecule type" value="Genomic_DNA"/>
</dbReference>
<evidence type="ECO:0000256" key="8">
    <source>
        <dbReference type="ARBA" id="ARBA00023002"/>
    </source>
</evidence>
<comment type="pathway">
    <text evidence="1">Amino-acid biosynthesis; L-serine biosynthesis; L-serine from 3-phospho-D-glycerate: step 1/3.</text>
</comment>
<organism evidence="14 15">
    <name type="scientific">Egretta garzetta</name>
    <name type="common">Little egret</name>
    <dbReference type="NCBI Taxonomy" id="188379"/>
    <lineage>
        <taxon>Eukaryota</taxon>
        <taxon>Metazoa</taxon>
        <taxon>Chordata</taxon>
        <taxon>Craniata</taxon>
        <taxon>Vertebrata</taxon>
        <taxon>Euteleostomi</taxon>
        <taxon>Archelosauria</taxon>
        <taxon>Archosauria</taxon>
        <taxon>Dinosauria</taxon>
        <taxon>Saurischia</taxon>
        <taxon>Theropoda</taxon>
        <taxon>Coelurosauria</taxon>
        <taxon>Aves</taxon>
        <taxon>Neognathae</taxon>
        <taxon>Neoaves</taxon>
        <taxon>Aequornithes</taxon>
        <taxon>Pelecaniformes</taxon>
        <taxon>Ardeidae</taxon>
        <taxon>Egretta</taxon>
    </lineage>
</organism>
<comment type="similarity">
    <text evidence="2 11">Belongs to the D-isomer specific 2-hydroxyacid dehydrogenase family.</text>
</comment>
<dbReference type="Proteomes" id="UP000053119">
    <property type="component" value="Unassembled WGS sequence"/>
</dbReference>
<feature type="domain" description="D-isomer specific 2-hydroxyacid dehydrogenase catalytic" evidence="12">
    <location>
        <begin position="2"/>
        <end position="251"/>
    </location>
</feature>
<dbReference type="InterPro" id="IPR006140">
    <property type="entry name" value="D-isomer_DH_NAD-bd"/>
</dbReference>
<evidence type="ECO:0000259" key="13">
    <source>
        <dbReference type="Pfam" id="PF02826"/>
    </source>
</evidence>
<evidence type="ECO:0000256" key="7">
    <source>
        <dbReference type="ARBA" id="ARBA00022990"/>
    </source>
</evidence>
<dbReference type="FunFam" id="3.40.50.720:FF:000021">
    <property type="entry name" value="D-3-phosphoglycerate dehydrogenase"/>
    <property type="match status" value="1"/>
</dbReference>
<protein>
    <recommendedName>
        <fullName evidence="5">D-3-phosphoglycerate dehydrogenase</fullName>
        <ecNumber evidence="4">1.1.1.95</ecNumber>
    </recommendedName>
</protein>
<keyword evidence="9" id="KW-0520">NAD</keyword>
<accession>A0A091JNN3</accession>
<dbReference type="InterPro" id="IPR029752">
    <property type="entry name" value="D-isomer_DH_CS1"/>
</dbReference>
<dbReference type="EC" id="1.1.1.95" evidence="4"/>
<dbReference type="PANTHER" id="PTHR42938:SF22">
    <property type="entry name" value="D-3-PHOSPHOGLYCERATE DEHYDROGENASE"/>
    <property type="match status" value="1"/>
</dbReference>
<evidence type="ECO:0000256" key="10">
    <source>
        <dbReference type="ARBA" id="ARBA00048731"/>
    </source>
</evidence>
<dbReference type="Gene3D" id="3.40.50.720">
    <property type="entry name" value="NAD(P)-binding Rossmann-like Domain"/>
    <property type="match status" value="2"/>
</dbReference>
<evidence type="ECO:0000256" key="5">
    <source>
        <dbReference type="ARBA" id="ARBA00021582"/>
    </source>
</evidence>
<dbReference type="Pfam" id="PF00389">
    <property type="entry name" value="2-Hacid_dh"/>
    <property type="match status" value="1"/>
</dbReference>
<evidence type="ECO:0000313" key="15">
    <source>
        <dbReference type="Proteomes" id="UP000053119"/>
    </source>
</evidence>
<comment type="subunit">
    <text evidence="3">Homotetramer.</text>
</comment>
<evidence type="ECO:0000313" key="14">
    <source>
        <dbReference type="EMBL" id="KFP21365.1"/>
    </source>
</evidence>
<dbReference type="PROSITE" id="PS00670">
    <property type="entry name" value="D_2_HYDROXYACID_DH_2"/>
    <property type="match status" value="1"/>
</dbReference>
<comment type="catalytic activity">
    <reaction evidence="10">
        <text>(2R)-3-phosphoglycerate + NAD(+) = 3-phosphooxypyruvate + NADH + H(+)</text>
        <dbReference type="Rhea" id="RHEA:12641"/>
        <dbReference type="ChEBI" id="CHEBI:15378"/>
        <dbReference type="ChEBI" id="CHEBI:18110"/>
        <dbReference type="ChEBI" id="CHEBI:57540"/>
        <dbReference type="ChEBI" id="CHEBI:57945"/>
        <dbReference type="ChEBI" id="CHEBI:58272"/>
        <dbReference type="EC" id="1.1.1.95"/>
    </reaction>
</comment>
<dbReference type="PROSITE" id="PS00065">
    <property type="entry name" value="D_2_HYDROXYACID_DH_1"/>
    <property type="match status" value="1"/>
</dbReference>
<evidence type="ECO:0000256" key="2">
    <source>
        <dbReference type="ARBA" id="ARBA00005854"/>
    </source>
</evidence>
<evidence type="ECO:0000256" key="4">
    <source>
        <dbReference type="ARBA" id="ARBA00013143"/>
    </source>
</evidence>